<dbReference type="OrthoDB" id="5954868at2759"/>
<dbReference type="SUPFAM" id="SSF53448">
    <property type="entry name" value="Nucleotide-diphospho-sugar transferases"/>
    <property type="match status" value="1"/>
</dbReference>
<dbReference type="GO" id="GO:0005789">
    <property type="term" value="C:endoplasmic reticulum membrane"/>
    <property type="evidence" value="ECO:0007669"/>
    <property type="project" value="UniProtKB-SubCell"/>
</dbReference>
<evidence type="ECO:0000256" key="24">
    <source>
        <dbReference type="ARBA" id="ARBA00079618"/>
    </source>
</evidence>
<feature type="non-terminal residue" evidence="30">
    <location>
        <position position="921"/>
    </location>
</feature>
<evidence type="ECO:0000256" key="5">
    <source>
        <dbReference type="ARBA" id="ARBA00010271"/>
    </source>
</evidence>
<comment type="subcellular location">
    <subcellularLocation>
        <location evidence="3">Endoplasmic reticulum membrane</location>
        <topology evidence="3">Single-pass type II membrane protein</topology>
    </subcellularLocation>
    <subcellularLocation>
        <location evidence="2">Golgi apparatus</location>
    </subcellularLocation>
</comment>
<evidence type="ECO:0000256" key="10">
    <source>
        <dbReference type="ARBA" id="ARBA00022824"/>
    </source>
</evidence>
<comment type="function">
    <text evidence="19">Receptor for REG3A, REG3B and REG3G, induces the activation of downstream signaling pathways such as PI3K-AKT or RAS-RAF-MEK-ERK signaling pathway. Required for the function of REG3A in regulating keratinocyte proliferation and differentiation. Required for the inhibition of skin inflammation mediated by REG3A through the activation of PI3K-AKT-STAT3 pathway. Required for the function of REG3A and REG3G in glucose tolerance in pancreas. Expressed in microglia, is activated by nociceptor-derived REG3G in response to endotoxins, leading to the inhibition of kynurenine pathway to prevent endotoxic death.</text>
</comment>
<comment type="subunit">
    <text evidence="21">Homodimer; disulfide-linked. Interacts with REG3A.</text>
</comment>
<feature type="non-terminal residue" evidence="30">
    <location>
        <position position="1"/>
    </location>
</feature>
<evidence type="ECO:0000256" key="23">
    <source>
        <dbReference type="ARBA" id="ARBA00074807"/>
    </source>
</evidence>
<keyword evidence="7" id="KW-0808">Transferase</keyword>
<keyword evidence="12 27" id="KW-1133">Transmembrane helix</keyword>
<evidence type="ECO:0000256" key="19">
    <source>
        <dbReference type="ARBA" id="ARBA00058348"/>
    </source>
</evidence>
<dbReference type="FunFam" id="3.90.550.10:FF:000033">
    <property type="entry name" value="Exostosin-like glycosyltransferase 3"/>
    <property type="match status" value="1"/>
</dbReference>
<evidence type="ECO:0000256" key="9">
    <source>
        <dbReference type="ARBA" id="ARBA00022723"/>
    </source>
</evidence>
<keyword evidence="13" id="KW-0333">Golgi apparatus</keyword>
<dbReference type="Pfam" id="PF03016">
    <property type="entry name" value="Exostosin_GT47"/>
    <property type="match status" value="1"/>
</dbReference>
<evidence type="ECO:0000256" key="13">
    <source>
        <dbReference type="ARBA" id="ARBA00023034"/>
    </source>
</evidence>
<evidence type="ECO:0000256" key="17">
    <source>
        <dbReference type="ARBA" id="ARBA00023211"/>
    </source>
</evidence>
<comment type="function">
    <text evidence="20">Glycosyltransferase which regulates the biosynthesis of heparan sulfate (HS). Initiates HS synthesis by transferring the first N-acetyl-alpha-D-glucosamine (alpha-GlcNAc) residue (GlcNAcT-I activity) to the tetrasaccharide linker (GlcA-Gal-Gal-Xyl-)Ser core linker. May also transfer alpha-GlcNAc residues during HS elongation (GlcNAcT-II activity). Lacks glucuronyl transferase II (GlcAT-II) activity. Important for both skeletal development and hematopoiesis, through the formation of HS proteoglycans (HSPGs). Through the synthesis of HS, regulates postnatal pancreatic islet maturation and insulin secretion.</text>
</comment>
<dbReference type="GO" id="GO:0106015">
    <property type="term" value="P:negative regulation of inflammatory response to wounding"/>
    <property type="evidence" value="ECO:0007669"/>
    <property type="project" value="UniProtKB-ARBA"/>
</dbReference>
<dbReference type="Gene3D" id="3.90.550.10">
    <property type="entry name" value="Spore Coat Polysaccharide Biosynthesis Protein SpsA, Chain A"/>
    <property type="match status" value="1"/>
</dbReference>
<feature type="domain" description="Exostosin GT47" evidence="28">
    <location>
        <begin position="194"/>
        <end position="502"/>
    </location>
</feature>
<protein>
    <recommendedName>
        <fullName evidence="23">Exostosin-like 3</fullName>
        <ecNumber evidence="22">2.4.1.223</ecNumber>
    </recommendedName>
    <alternativeName>
        <fullName evidence="25">Glucuronyl-galactosyl-proteoglycan 4-alpha-N-acetylglucosaminyltransferase</fullName>
    </alternativeName>
    <alternativeName>
        <fullName evidence="24">Multiple exostosis-like protein 3</fullName>
    </alternativeName>
</protein>
<proteinExistence type="inferred from homology"/>
<keyword evidence="14 27" id="KW-0472">Membrane</keyword>
<evidence type="ECO:0000256" key="1">
    <source>
        <dbReference type="ARBA" id="ARBA00001936"/>
    </source>
</evidence>
<dbReference type="GO" id="GO:0016500">
    <property type="term" value="F:protein-hormone receptor activity"/>
    <property type="evidence" value="ECO:0007669"/>
    <property type="project" value="UniProtKB-ARBA"/>
</dbReference>
<comment type="caution">
    <text evidence="30">The sequence shown here is derived from an EMBL/GenBank/DDBJ whole genome shotgun (WGS) entry which is preliminary data.</text>
</comment>
<dbReference type="Pfam" id="PF09258">
    <property type="entry name" value="Glyco_transf_64"/>
    <property type="match status" value="1"/>
</dbReference>
<evidence type="ECO:0000256" key="21">
    <source>
        <dbReference type="ARBA" id="ARBA00061763"/>
    </source>
</evidence>
<evidence type="ECO:0000256" key="26">
    <source>
        <dbReference type="SAM" id="Coils"/>
    </source>
</evidence>
<dbReference type="InterPro" id="IPR040911">
    <property type="entry name" value="Exostosin_GT47"/>
</dbReference>
<evidence type="ECO:0000256" key="11">
    <source>
        <dbReference type="ARBA" id="ARBA00022968"/>
    </source>
</evidence>
<dbReference type="EMBL" id="VZRL01002458">
    <property type="protein sequence ID" value="NWV20985.1"/>
    <property type="molecule type" value="Genomic_DNA"/>
</dbReference>
<feature type="coiled-coil region" evidence="26">
    <location>
        <begin position="81"/>
        <end position="150"/>
    </location>
</feature>
<keyword evidence="31" id="KW-1185">Reference proteome</keyword>
<dbReference type="GO" id="GO:0046872">
    <property type="term" value="F:metal ion binding"/>
    <property type="evidence" value="ECO:0007669"/>
    <property type="project" value="UniProtKB-KW"/>
</dbReference>
<evidence type="ECO:0000256" key="15">
    <source>
        <dbReference type="ARBA" id="ARBA00023157"/>
    </source>
</evidence>
<sequence>ELMTGYTMLRNGGVGNGGQPWVLRWSSRIRLTWLSFTLFIILVFFPLIAHYYLTTIDDADDAGKRIFGPRTGNELCEVKHVQDLCRIRESVSEELLQLEAKRQELNSEIAKLNLKIEACKKSIDNAKQDLLQLKNVISQTEHSYKELMAQNQPKLSLPIRLLPDKDDATFPLPKSNRNCRLHNCFDYSRCPLTSGFPVYVYNSDDYPFGSSLDPLIKQAFEATVRTNVYVTENANIACVYIILVGEMQEPVMPKPTELEQQLHSLPYWRTDGHNHLIINLSRKSETQNFIYNISTGRAMVAQSTFYDAQYRPGFDIVVSPLVHAMSEPNFLEIPPQVPVKRKYLFSFQGEKIESLRSSLQEVRSFEEEIEGNAPADYDDRIITTLKAVQDSKLDFVLVEFTCKNQPKASLPTEWALCGERDDRLELLKLSTFALIITPGDTRLVISAGCTMRLFEALEVGAIPVVLGEQVQLPYNDVIRWNEAALIIPKPRITEVHFLLRSISDNDLLAMRRQGRFLWETYFSTSDNVFSTVLAIIRTRIQIPAAPIREEPAVEIPHRSGKAAGTDPNMADNGDLDLGPVETEPPYASPKYLRNFTLTAMDIYRNWNSAPGPFHLFPYTPFDPVLPSEAKFLGSGTGFRPIGGGAGGSGKEFQAALGGNVPREQFTVVMLTYEREEVLMNSLERLNGLPYLNKVVVVWNSPKLPSEDLLWPDIGVPIMVVRTEKNSLNNRFLPWDEIDTEAILSIDDDAHLRHDEIMFGFRVWREARDRIVGFPGRYHAWDIPHQSWLYNSNYSCELSMVLTGAAFFHKYYAYLYSYVMPQAIRDMVDEYINCEDIAMNFLVSHLTRKPPIKVTSRWTFRCPGCPQALSHDDSHFHERHKCINFFVKVYGYMPLLYTQFRVDSVLFKTRLPHDKTKCFKFI</sequence>
<evidence type="ECO:0000256" key="18">
    <source>
        <dbReference type="ARBA" id="ARBA00050948"/>
    </source>
</evidence>
<evidence type="ECO:0000256" key="8">
    <source>
        <dbReference type="ARBA" id="ARBA00022692"/>
    </source>
</evidence>
<evidence type="ECO:0000313" key="30">
    <source>
        <dbReference type="EMBL" id="NWV20985.1"/>
    </source>
</evidence>
<evidence type="ECO:0000256" key="12">
    <source>
        <dbReference type="ARBA" id="ARBA00022989"/>
    </source>
</evidence>
<dbReference type="GO" id="GO:0015012">
    <property type="term" value="P:heparan sulfate proteoglycan biosynthetic process"/>
    <property type="evidence" value="ECO:0007669"/>
    <property type="project" value="UniProtKB-ARBA"/>
</dbReference>
<organism evidence="30 31">
    <name type="scientific">Origma solitaria</name>
    <dbReference type="NCBI Taxonomy" id="720586"/>
    <lineage>
        <taxon>Eukaryota</taxon>
        <taxon>Metazoa</taxon>
        <taxon>Chordata</taxon>
        <taxon>Craniata</taxon>
        <taxon>Vertebrata</taxon>
        <taxon>Euteleostomi</taxon>
        <taxon>Archelosauria</taxon>
        <taxon>Archosauria</taxon>
        <taxon>Dinosauria</taxon>
        <taxon>Saurischia</taxon>
        <taxon>Theropoda</taxon>
        <taxon>Coelurosauria</taxon>
        <taxon>Aves</taxon>
        <taxon>Neognathae</taxon>
        <taxon>Neoaves</taxon>
        <taxon>Telluraves</taxon>
        <taxon>Australaves</taxon>
        <taxon>Passeriformes</taxon>
        <taxon>Meliphagoidea</taxon>
        <taxon>Acanthizidae</taxon>
        <taxon>Origma</taxon>
    </lineage>
</organism>
<keyword evidence="8 27" id="KW-0812">Transmembrane</keyword>
<evidence type="ECO:0000256" key="16">
    <source>
        <dbReference type="ARBA" id="ARBA00023180"/>
    </source>
</evidence>
<evidence type="ECO:0000259" key="29">
    <source>
        <dbReference type="Pfam" id="PF09258"/>
    </source>
</evidence>
<comment type="cofactor">
    <cofactor evidence="1">
        <name>Mn(2+)</name>
        <dbReference type="ChEBI" id="CHEBI:29035"/>
    </cofactor>
</comment>
<comment type="pathway">
    <text evidence="4">Glycan metabolism; heparan sulfate biosynthesis.</text>
</comment>
<keyword evidence="16" id="KW-0325">Glycoprotein</keyword>
<feature type="transmembrane region" description="Helical" evidence="27">
    <location>
        <begin position="31"/>
        <end position="53"/>
    </location>
</feature>
<reference evidence="30 31" key="1">
    <citation type="submission" date="2019-09" db="EMBL/GenBank/DDBJ databases">
        <title>Bird 10,000 Genomes (B10K) Project - Family phase.</title>
        <authorList>
            <person name="Zhang G."/>
        </authorList>
    </citation>
    <scope>NUCLEOTIDE SEQUENCE [LARGE SCALE GENOMIC DNA]</scope>
    <source>
        <strain evidence="30">B10K-DU-029-52</strain>
    </source>
</reference>
<evidence type="ECO:0000256" key="6">
    <source>
        <dbReference type="ARBA" id="ARBA00022676"/>
    </source>
</evidence>
<evidence type="ECO:0000256" key="20">
    <source>
        <dbReference type="ARBA" id="ARBA00058474"/>
    </source>
</evidence>
<comment type="catalytic activity">
    <reaction evidence="18">
        <text>3-O-(beta-D-GlcA-(1-&gt;3)-beta-D-Gal-(1-&gt;3)-beta-D-Gal-(1-&gt;4)-beta-D-Xyl)-L-seryl-[protein] + UDP-N-acetyl-alpha-D-glucosamine = 3-O-(alpha-D-GlcNAc-(1-&gt;4)-beta-D-GlcA-(1-&gt;3)-beta-D-Gal-(1-&gt;3)-beta-D-Gal-(1-&gt;4)-beta-D-Xyl)-L-seryl-[protein] + UDP + H(+)</text>
        <dbReference type="Rhea" id="RHEA:16221"/>
        <dbReference type="Rhea" id="RHEA-COMP:12573"/>
        <dbReference type="Rhea" id="RHEA-COMP:12574"/>
        <dbReference type="ChEBI" id="CHEBI:15378"/>
        <dbReference type="ChEBI" id="CHEBI:57705"/>
        <dbReference type="ChEBI" id="CHEBI:58223"/>
        <dbReference type="ChEBI" id="CHEBI:132093"/>
        <dbReference type="ChEBI" id="CHEBI:132104"/>
        <dbReference type="EC" id="2.4.1.223"/>
    </reaction>
</comment>
<dbReference type="GO" id="GO:0005794">
    <property type="term" value="C:Golgi apparatus"/>
    <property type="evidence" value="ECO:0007669"/>
    <property type="project" value="UniProtKB-SubCell"/>
</dbReference>
<dbReference type="EC" id="2.4.1.223" evidence="22"/>
<dbReference type="InterPro" id="IPR029044">
    <property type="entry name" value="Nucleotide-diphossugar_trans"/>
</dbReference>
<evidence type="ECO:0000256" key="14">
    <source>
        <dbReference type="ARBA" id="ARBA00023136"/>
    </source>
</evidence>
<evidence type="ECO:0000256" key="27">
    <source>
        <dbReference type="SAM" id="Phobius"/>
    </source>
</evidence>
<keyword evidence="6" id="KW-0328">Glycosyltransferase</keyword>
<evidence type="ECO:0000256" key="2">
    <source>
        <dbReference type="ARBA" id="ARBA00004555"/>
    </source>
</evidence>
<name>A0A7K6D457_9PASS</name>
<evidence type="ECO:0000256" key="25">
    <source>
        <dbReference type="ARBA" id="ARBA00083226"/>
    </source>
</evidence>
<keyword evidence="9" id="KW-0479">Metal-binding</keyword>
<dbReference type="GO" id="GO:0010838">
    <property type="term" value="P:positive regulation of keratinocyte proliferation"/>
    <property type="evidence" value="ECO:0007669"/>
    <property type="project" value="UniProtKB-ARBA"/>
</dbReference>
<dbReference type="GO" id="GO:0001888">
    <property type="term" value="F:glucuronyl-galactosyl-proteoglycan 4-alpha-N-acetylglucosaminyltransferase activity"/>
    <property type="evidence" value="ECO:0007669"/>
    <property type="project" value="UniProtKB-EC"/>
</dbReference>
<gene>
    <name evidence="30" type="primary">Extl3</name>
    <name evidence="30" type="ORF">ORISOL_R04271</name>
</gene>
<evidence type="ECO:0000256" key="22">
    <source>
        <dbReference type="ARBA" id="ARBA00066812"/>
    </source>
</evidence>
<keyword evidence="10" id="KW-0256">Endoplasmic reticulum</keyword>
<evidence type="ECO:0000256" key="4">
    <source>
        <dbReference type="ARBA" id="ARBA00005093"/>
    </source>
</evidence>
<dbReference type="GO" id="GO:0045617">
    <property type="term" value="P:negative regulation of keratinocyte differentiation"/>
    <property type="evidence" value="ECO:0007669"/>
    <property type="project" value="UniProtKB-ARBA"/>
</dbReference>
<keyword evidence="15" id="KW-1015">Disulfide bond</keyword>
<dbReference type="GO" id="GO:0051897">
    <property type="term" value="P:positive regulation of phosphatidylinositol 3-kinase/protein kinase B signal transduction"/>
    <property type="evidence" value="ECO:0007669"/>
    <property type="project" value="UniProtKB-ARBA"/>
</dbReference>
<dbReference type="InterPro" id="IPR015338">
    <property type="entry name" value="GT64_dom"/>
</dbReference>
<dbReference type="Proteomes" id="UP000571324">
    <property type="component" value="Unassembled WGS sequence"/>
</dbReference>
<evidence type="ECO:0000256" key="7">
    <source>
        <dbReference type="ARBA" id="ARBA00022679"/>
    </source>
</evidence>
<dbReference type="InterPro" id="IPR004263">
    <property type="entry name" value="Exostosin"/>
</dbReference>
<evidence type="ECO:0000313" key="31">
    <source>
        <dbReference type="Proteomes" id="UP000571324"/>
    </source>
</evidence>
<dbReference type="PANTHER" id="PTHR48261:SF4">
    <property type="entry name" value="EXOSTOSIN LIKE GLYCOSYLTRANSFERASE 3"/>
    <property type="match status" value="1"/>
</dbReference>
<keyword evidence="26" id="KW-0175">Coiled coil</keyword>
<evidence type="ECO:0000259" key="28">
    <source>
        <dbReference type="Pfam" id="PF03016"/>
    </source>
</evidence>
<dbReference type="PANTHER" id="PTHR48261">
    <property type="entry name" value="ACETYLGLUCOSAMINYLTRANSFERASE"/>
    <property type="match status" value="1"/>
</dbReference>
<comment type="similarity">
    <text evidence="5">Belongs to the glycosyltransferase 47 family.</text>
</comment>
<keyword evidence="11" id="KW-0735">Signal-anchor</keyword>
<keyword evidence="17" id="KW-0464">Manganese</keyword>
<evidence type="ECO:0000256" key="3">
    <source>
        <dbReference type="ARBA" id="ARBA00004648"/>
    </source>
</evidence>
<dbReference type="AlphaFoldDB" id="A0A7K6D457"/>
<feature type="domain" description="Glycosyl transferase 64" evidence="29">
    <location>
        <begin position="665"/>
        <end position="906"/>
    </location>
</feature>
<accession>A0A7K6D457</accession>